<dbReference type="SUPFAM" id="SSF88659">
    <property type="entry name" value="Sigma3 and sigma4 domains of RNA polymerase sigma factors"/>
    <property type="match status" value="1"/>
</dbReference>
<dbReference type="AlphaFoldDB" id="A0A0F6YI61"/>
<dbReference type="InterPro" id="IPR013325">
    <property type="entry name" value="RNA_pol_sigma_r2"/>
</dbReference>
<comment type="similarity">
    <text evidence="1">Belongs to the sigma-70 factor family. ECF subfamily.</text>
</comment>
<reference evidence="7 8" key="1">
    <citation type="submission" date="2015-03" db="EMBL/GenBank/DDBJ databases">
        <title>Genome assembly of Sandaracinus amylolyticus DSM 53668.</title>
        <authorList>
            <person name="Sharma G."/>
            <person name="Subramanian S."/>
        </authorList>
    </citation>
    <scope>NUCLEOTIDE SEQUENCE [LARGE SCALE GENOMIC DNA]</scope>
    <source>
        <strain evidence="7 8">DSM 53668</strain>
    </source>
</reference>
<evidence type="ECO:0000256" key="3">
    <source>
        <dbReference type="ARBA" id="ARBA00023082"/>
    </source>
</evidence>
<dbReference type="PANTHER" id="PTHR43133:SF8">
    <property type="entry name" value="RNA POLYMERASE SIGMA FACTOR HI_1459-RELATED"/>
    <property type="match status" value="1"/>
</dbReference>
<feature type="domain" description="RNA polymerase sigma factor 70 region 4 type 2" evidence="6">
    <location>
        <begin position="147"/>
        <end position="195"/>
    </location>
</feature>
<dbReference type="SUPFAM" id="SSF88946">
    <property type="entry name" value="Sigma2 domain of RNA polymerase sigma factors"/>
    <property type="match status" value="1"/>
</dbReference>
<dbReference type="GO" id="GO:0006352">
    <property type="term" value="P:DNA-templated transcription initiation"/>
    <property type="evidence" value="ECO:0007669"/>
    <property type="project" value="InterPro"/>
</dbReference>
<organism evidence="7 8">
    <name type="scientific">Sandaracinus amylolyticus</name>
    <dbReference type="NCBI Taxonomy" id="927083"/>
    <lineage>
        <taxon>Bacteria</taxon>
        <taxon>Pseudomonadati</taxon>
        <taxon>Myxococcota</taxon>
        <taxon>Polyangia</taxon>
        <taxon>Polyangiales</taxon>
        <taxon>Sandaracinaceae</taxon>
        <taxon>Sandaracinus</taxon>
    </lineage>
</organism>
<evidence type="ECO:0000259" key="6">
    <source>
        <dbReference type="Pfam" id="PF08281"/>
    </source>
</evidence>
<name>A0A0F6YI61_9BACT</name>
<keyword evidence="8" id="KW-1185">Reference proteome</keyword>
<proteinExistence type="inferred from homology"/>
<dbReference type="InterPro" id="IPR036388">
    <property type="entry name" value="WH-like_DNA-bd_sf"/>
</dbReference>
<dbReference type="InterPro" id="IPR039425">
    <property type="entry name" value="RNA_pol_sigma-70-like"/>
</dbReference>
<dbReference type="RefSeq" id="WP_053232796.1">
    <property type="nucleotide sequence ID" value="NZ_CP011125.1"/>
</dbReference>
<keyword evidence="2" id="KW-0805">Transcription regulation</keyword>
<dbReference type="STRING" id="927083.DB32_002706"/>
<dbReference type="NCBIfam" id="TIGR02937">
    <property type="entry name" value="sigma70-ECF"/>
    <property type="match status" value="1"/>
</dbReference>
<keyword evidence="3" id="KW-0731">Sigma factor</keyword>
<keyword evidence="4" id="KW-0238">DNA-binding</keyword>
<dbReference type="InterPro" id="IPR013324">
    <property type="entry name" value="RNA_pol_sigma_r3/r4-like"/>
</dbReference>
<dbReference type="Gene3D" id="1.10.1740.10">
    <property type="match status" value="1"/>
</dbReference>
<evidence type="ECO:0000313" key="7">
    <source>
        <dbReference type="EMBL" id="AKF05557.1"/>
    </source>
</evidence>
<evidence type="ECO:0000256" key="4">
    <source>
        <dbReference type="ARBA" id="ARBA00023125"/>
    </source>
</evidence>
<dbReference type="PANTHER" id="PTHR43133">
    <property type="entry name" value="RNA POLYMERASE ECF-TYPE SIGMA FACTO"/>
    <property type="match status" value="1"/>
</dbReference>
<dbReference type="InterPro" id="IPR013249">
    <property type="entry name" value="RNA_pol_sigma70_r4_t2"/>
</dbReference>
<evidence type="ECO:0000313" key="8">
    <source>
        <dbReference type="Proteomes" id="UP000034883"/>
    </source>
</evidence>
<dbReference type="EMBL" id="CP011125">
    <property type="protein sequence ID" value="AKF05557.1"/>
    <property type="molecule type" value="Genomic_DNA"/>
</dbReference>
<dbReference type="KEGG" id="samy:DB32_002706"/>
<dbReference type="Pfam" id="PF08281">
    <property type="entry name" value="Sigma70_r4_2"/>
    <property type="match status" value="1"/>
</dbReference>
<accession>A0A0F6YI61</accession>
<dbReference type="Gene3D" id="1.10.10.10">
    <property type="entry name" value="Winged helix-like DNA-binding domain superfamily/Winged helix DNA-binding domain"/>
    <property type="match status" value="1"/>
</dbReference>
<dbReference type="InterPro" id="IPR014284">
    <property type="entry name" value="RNA_pol_sigma-70_dom"/>
</dbReference>
<sequence length="210" mass="24624">MTTNRFETAAKQAETWSDDTLLARMLLKESLAWREFHRRFDRLVYRCIHKVTSRFPGSLSSEDVREIYAQFLLGLTRRDMHKLRTFDAERGNKLSSWVGMLATNAAWDYLRTVARQPQCTELSDAENVGEIEADPYTQLLDKERWGRIDATLQTFSAKDRTFVRLYYMDGLTPEEVAEEMHISVKTVYSKKHKIRCRLQRMLQPIVDHAA</sequence>
<evidence type="ECO:0000256" key="5">
    <source>
        <dbReference type="ARBA" id="ARBA00023163"/>
    </source>
</evidence>
<dbReference type="Proteomes" id="UP000034883">
    <property type="component" value="Chromosome"/>
</dbReference>
<dbReference type="GO" id="GO:0003677">
    <property type="term" value="F:DNA binding"/>
    <property type="evidence" value="ECO:0007669"/>
    <property type="project" value="UniProtKB-KW"/>
</dbReference>
<protein>
    <recommendedName>
        <fullName evidence="6">RNA polymerase sigma factor 70 region 4 type 2 domain-containing protein</fullName>
    </recommendedName>
</protein>
<evidence type="ECO:0000256" key="1">
    <source>
        <dbReference type="ARBA" id="ARBA00010641"/>
    </source>
</evidence>
<gene>
    <name evidence="7" type="ORF">DB32_002706</name>
</gene>
<keyword evidence="5" id="KW-0804">Transcription</keyword>
<evidence type="ECO:0000256" key="2">
    <source>
        <dbReference type="ARBA" id="ARBA00023015"/>
    </source>
</evidence>
<dbReference type="OrthoDB" id="5501064at2"/>
<dbReference type="GO" id="GO:0016987">
    <property type="term" value="F:sigma factor activity"/>
    <property type="evidence" value="ECO:0007669"/>
    <property type="project" value="UniProtKB-KW"/>
</dbReference>